<evidence type="ECO:0000259" key="7">
    <source>
        <dbReference type="Pfam" id="PF07980"/>
    </source>
</evidence>
<evidence type="ECO:0000259" key="8">
    <source>
        <dbReference type="Pfam" id="PF14322"/>
    </source>
</evidence>
<dbReference type="Gene3D" id="1.25.40.390">
    <property type="match status" value="1"/>
</dbReference>
<evidence type="ECO:0000256" key="3">
    <source>
        <dbReference type="ARBA" id="ARBA00022729"/>
    </source>
</evidence>
<dbReference type="PROSITE" id="PS51257">
    <property type="entry name" value="PROKAR_LIPOPROTEIN"/>
    <property type="match status" value="1"/>
</dbReference>
<dbReference type="SUPFAM" id="SSF48452">
    <property type="entry name" value="TPR-like"/>
    <property type="match status" value="1"/>
</dbReference>
<dbReference type="InterPro" id="IPR012944">
    <property type="entry name" value="SusD_RagB_dom"/>
</dbReference>
<dbReference type="Pfam" id="PF14322">
    <property type="entry name" value="SusD-like_3"/>
    <property type="match status" value="1"/>
</dbReference>
<reference evidence="9 10" key="1">
    <citation type="submission" date="2019-05" db="EMBL/GenBank/DDBJ databases">
        <authorList>
            <person name="Qu J.-H."/>
        </authorList>
    </citation>
    <scope>NUCLEOTIDE SEQUENCE [LARGE SCALE GENOMIC DNA]</scope>
    <source>
        <strain evidence="9 10">T17</strain>
    </source>
</reference>
<evidence type="ECO:0000313" key="9">
    <source>
        <dbReference type="EMBL" id="TLV00312.1"/>
    </source>
</evidence>
<feature type="chain" id="PRO_5024377317" evidence="6">
    <location>
        <begin position="19"/>
        <end position="581"/>
    </location>
</feature>
<gene>
    <name evidence="9" type="ORF">FEN17_12485</name>
</gene>
<dbReference type="RefSeq" id="WP_138365692.1">
    <property type="nucleotide sequence ID" value="NZ_VCEJ01000004.1"/>
</dbReference>
<feature type="domain" description="RagB/SusD" evidence="7">
    <location>
        <begin position="284"/>
        <end position="573"/>
    </location>
</feature>
<comment type="subcellular location">
    <subcellularLocation>
        <location evidence="1">Cell outer membrane</location>
    </subcellularLocation>
</comment>
<dbReference type="EMBL" id="VCEJ01000004">
    <property type="protein sequence ID" value="TLV00312.1"/>
    <property type="molecule type" value="Genomic_DNA"/>
</dbReference>
<evidence type="ECO:0000313" key="10">
    <source>
        <dbReference type="Proteomes" id="UP000306402"/>
    </source>
</evidence>
<evidence type="ECO:0000256" key="4">
    <source>
        <dbReference type="ARBA" id="ARBA00023136"/>
    </source>
</evidence>
<comment type="similarity">
    <text evidence="2">Belongs to the SusD family.</text>
</comment>
<feature type="domain" description="SusD-like N-terminal" evidence="8">
    <location>
        <begin position="87"/>
        <end position="208"/>
    </location>
</feature>
<evidence type="ECO:0000256" key="2">
    <source>
        <dbReference type="ARBA" id="ARBA00006275"/>
    </source>
</evidence>
<evidence type="ECO:0000256" key="5">
    <source>
        <dbReference type="ARBA" id="ARBA00023237"/>
    </source>
</evidence>
<name>A0A5R9KVM0_9BACT</name>
<dbReference type="AlphaFoldDB" id="A0A5R9KVM0"/>
<dbReference type="Pfam" id="PF07980">
    <property type="entry name" value="SusD_RagB"/>
    <property type="match status" value="1"/>
</dbReference>
<dbReference type="InterPro" id="IPR033985">
    <property type="entry name" value="SusD-like_N"/>
</dbReference>
<keyword evidence="5" id="KW-0998">Cell outer membrane</keyword>
<dbReference type="Proteomes" id="UP000306402">
    <property type="component" value="Unassembled WGS sequence"/>
</dbReference>
<proteinExistence type="inferred from homology"/>
<dbReference type="GO" id="GO:0009279">
    <property type="term" value="C:cell outer membrane"/>
    <property type="evidence" value="ECO:0007669"/>
    <property type="project" value="UniProtKB-SubCell"/>
</dbReference>
<sequence length="581" mass="65613">MKKTYIYISSLFCLMLLAGCDPLDKANLAALSSEDVLTNPKVAEAYVNDMYANFMPSSFSVGRLTDETMVINGEYAAGLSDYLKGTLTSDTYNDFPYENIRKINIFLAQVDNATFDENVKKSLKGEALFWRAFAYFRMVKAYGGVELILKPEAPANKDAIFVPRSKTSECIAQIVKDLDEAITLAEPLSTIGRIDKGAAMSFKGRVLLYWASPQFNRTNDPARWTAAYQASKDALAFLDANGKGLYANYKDLWTDEMNKEVIMVKRFQYPGFSNGYSQAGMRPLLYSRGAVGDNVPSLELVNAYPMKDGSKYDPAKMDYRTLFKDRDKRFYASIAYNGADPYLAEMFGKENMWTYYYDADGNAATGINGKEARADNSENLYSHSSFYPAKMLDRNITRTTVEDGQVDWIEIRYAEVLMNMAEAANEIGKASEALVAMYKIRSRAGIEPGAKANYGIAAATLPEIRKAIMDERLVEFAFEGQRFWDLRRWRIYSSTFNSFKDKYFHGLRVEWNGTAADRPKGIVDINSIASKFTITETRDYQPIVMLDEDKYSFFGIPKAILDRSSKIEQNKSWGGTFDPLQ</sequence>
<evidence type="ECO:0000256" key="1">
    <source>
        <dbReference type="ARBA" id="ARBA00004442"/>
    </source>
</evidence>
<dbReference type="OrthoDB" id="5694214at2"/>
<organism evidence="9 10">
    <name type="scientific">Dyadobacter luticola</name>
    <dbReference type="NCBI Taxonomy" id="1979387"/>
    <lineage>
        <taxon>Bacteria</taxon>
        <taxon>Pseudomonadati</taxon>
        <taxon>Bacteroidota</taxon>
        <taxon>Cytophagia</taxon>
        <taxon>Cytophagales</taxon>
        <taxon>Spirosomataceae</taxon>
        <taxon>Dyadobacter</taxon>
    </lineage>
</organism>
<keyword evidence="10" id="KW-1185">Reference proteome</keyword>
<keyword evidence="3 6" id="KW-0732">Signal</keyword>
<feature type="signal peptide" evidence="6">
    <location>
        <begin position="1"/>
        <end position="18"/>
    </location>
</feature>
<evidence type="ECO:0000256" key="6">
    <source>
        <dbReference type="SAM" id="SignalP"/>
    </source>
</evidence>
<protein>
    <submittedName>
        <fullName evidence="9">RagB/SusD family nutrient uptake outer membrane protein</fullName>
    </submittedName>
</protein>
<keyword evidence="4" id="KW-0472">Membrane</keyword>
<dbReference type="InterPro" id="IPR011990">
    <property type="entry name" value="TPR-like_helical_dom_sf"/>
</dbReference>
<comment type="caution">
    <text evidence="9">The sequence shown here is derived from an EMBL/GenBank/DDBJ whole genome shotgun (WGS) entry which is preliminary data.</text>
</comment>
<accession>A0A5R9KVM0</accession>